<evidence type="ECO:0000313" key="1">
    <source>
        <dbReference type="EMBL" id="CUS38284.1"/>
    </source>
</evidence>
<protein>
    <submittedName>
        <fullName evidence="1">Uncharacterized protein</fullName>
    </submittedName>
</protein>
<keyword evidence="2" id="KW-1185">Reference proteome</keyword>
<evidence type="ECO:0000313" key="2">
    <source>
        <dbReference type="Proteomes" id="UP000199032"/>
    </source>
</evidence>
<proteinExistence type="predicted"/>
<gene>
    <name evidence="1" type="ORF">COMA1_50024</name>
</gene>
<name>A0A0S4LL76_9BACT</name>
<dbReference type="EMBL" id="CZQA01000011">
    <property type="protein sequence ID" value="CUS38284.1"/>
    <property type="molecule type" value="Genomic_DNA"/>
</dbReference>
<organism evidence="1 2">
    <name type="scientific">Candidatus Nitrospira nitrosa</name>
    <dbReference type="NCBI Taxonomy" id="1742972"/>
    <lineage>
        <taxon>Bacteria</taxon>
        <taxon>Pseudomonadati</taxon>
        <taxon>Nitrospirota</taxon>
        <taxon>Nitrospiria</taxon>
        <taxon>Nitrospirales</taxon>
        <taxon>Nitrospiraceae</taxon>
        <taxon>Nitrospira</taxon>
    </lineage>
</organism>
<sequence length="64" mass="7379">MARCKPVPREDQIVRGMYSPLIKFPKAARQNAANVVIKRKKPAPVEDFLLPVNWNLHQKNVSRL</sequence>
<dbReference type="AlphaFoldDB" id="A0A0S4LL76"/>
<dbReference type="Proteomes" id="UP000199032">
    <property type="component" value="Unassembled WGS sequence"/>
</dbReference>
<accession>A0A0S4LL76</accession>
<reference evidence="1 2" key="1">
    <citation type="submission" date="2015-10" db="EMBL/GenBank/DDBJ databases">
        <authorList>
            <person name="Gilbert D.G."/>
        </authorList>
    </citation>
    <scope>NUCLEOTIDE SEQUENCE [LARGE SCALE GENOMIC DNA]</scope>
    <source>
        <strain evidence="1">COMA1</strain>
    </source>
</reference>